<dbReference type="InterPro" id="IPR029066">
    <property type="entry name" value="PLP-binding_barrel"/>
</dbReference>
<evidence type="ECO:0000313" key="6">
    <source>
        <dbReference type="Proteomes" id="UP000502005"/>
    </source>
</evidence>
<feature type="modified residue" description="N6-(pyridoxal phosphate)lysine" evidence="3">
    <location>
        <position position="51"/>
    </location>
</feature>
<gene>
    <name evidence="5" type="ORF">CUN67_16230</name>
</gene>
<feature type="domain" description="Orn/DAP/Arg decarboxylase 2 N-terminal" evidence="4">
    <location>
        <begin position="35"/>
        <end position="262"/>
    </location>
</feature>
<dbReference type="GO" id="GO:0009089">
    <property type="term" value="P:lysine biosynthetic process via diaminopimelate"/>
    <property type="evidence" value="ECO:0007669"/>
    <property type="project" value="TreeGrafter"/>
</dbReference>
<dbReference type="InterPro" id="IPR022644">
    <property type="entry name" value="De-COase2_N"/>
</dbReference>
<evidence type="ECO:0000256" key="2">
    <source>
        <dbReference type="ARBA" id="ARBA00022898"/>
    </source>
</evidence>
<sequence>MTLPVRSLYEISQGEDYIYILDLDAMTVFVRYFKKLWEDFFPKINFAYSYKSNNISTVTQLMLREGFSAEVVSFHELKLAINDGFIGGDIYFDGPVKMDDEIEFSIKKGVNIQCDNILELERVLNISDEIGLVPNISLRLSCDYRGLGLSRFGFDKYECREAVELLNSYNISCNGIHIHSGSNLVLCQGVINTLEYFKDEINLIKDHLNFIDIGGGYPASTCGHDNVELLKNYPIKIASLLQELGINSDVISLVLEPGRVLTEDFGYLITNMISVKDRYSSNLITAAVPGTNIRSSQCHHNRKVFIIPERLGNCEHSFADVYGSNCYENDIIAKNVVVPFDLTLDDKIVISSCGAYDIMNSSNWIRKRPSIMVICKGVVCYENYRFAE</sequence>
<dbReference type="EMBL" id="CP024768">
    <property type="protein sequence ID" value="QGY30390.1"/>
    <property type="molecule type" value="Genomic_DNA"/>
</dbReference>
<accession>A0A6B9G5K8</accession>
<dbReference type="RefSeq" id="WP_208716318.1">
    <property type="nucleotide sequence ID" value="NZ_CP024768.1"/>
</dbReference>
<name>A0A6B9G5K8_PANCY</name>
<dbReference type="Gene3D" id="2.40.37.10">
    <property type="entry name" value="Lyase, Ornithine Decarboxylase, Chain A, domain 1"/>
    <property type="match status" value="1"/>
</dbReference>
<dbReference type="Gene3D" id="3.20.20.10">
    <property type="entry name" value="Alanine racemase"/>
    <property type="match status" value="1"/>
</dbReference>
<dbReference type="Proteomes" id="UP000502005">
    <property type="component" value="Chromosome"/>
</dbReference>
<evidence type="ECO:0000259" key="4">
    <source>
        <dbReference type="Pfam" id="PF02784"/>
    </source>
</evidence>
<keyword evidence="2 3" id="KW-0663">Pyridoxal phosphate</keyword>
<dbReference type="SUPFAM" id="SSF51419">
    <property type="entry name" value="PLP-binding barrel"/>
    <property type="match status" value="1"/>
</dbReference>
<protein>
    <submittedName>
        <fullName evidence="5">Diaminopimelate decarboxylase</fullName>
    </submittedName>
</protein>
<feature type="active site" description="Proton donor" evidence="3">
    <location>
        <position position="326"/>
    </location>
</feature>
<reference evidence="5 6" key="1">
    <citation type="submission" date="2017-11" db="EMBL/GenBank/DDBJ databases">
        <title>Genome sequence of Pantoea cypripedii NE1.</title>
        <authorList>
            <person name="Nascimento F.X."/>
        </authorList>
    </citation>
    <scope>NUCLEOTIDE SEQUENCE [LARGE SCALE GENOMIC DNA]</scope>
    <source>
        <strain evidence="5 6">NE1</strain>
    </source>
</reference>
<dbReference type="Pfam" id="PF02784">
    <property type="entry name" value="Orn_Arg_deC_N"/>
    <property type="match status" value="1"/>
</dbReference>
<proteinExistence type="predicted"/>
<dbReference type="AlphaFoldDB" id="A0A6B9G5K8"/>
<dbReference type="InterPro" id="IPR000183">
    <property type="entry name" value="Orn/DAP/Arg_de-COase"/>
</dbReference>
<evidence type="ECO:0000313" key="5">
    <source>
        <dbReference type="EMBL" id="QGY30390.1"/>
    </source>
</evidence>
<organism evidence="5 6">
    <name type="scientific">Pantoea cypripedii</name>
    <name type="common">Pectobacterium cypripedii</name>
    <name type="synonym">Erwinia cypripedii</name>
    <dbReference type="NCBI Taxonomy" id="55209"/>
    <lineage>
        <taxon>Bacteria</taxon>
        <taxon>Pseudomonadati</taxon>
        <taxon>Pseudomonadota</taxon>
        <taxon>Gammaproteobacteria</taxon>
        <taxon>Enterobacterales</taxon>
        <taxon>Erwiniaceae</taxon>
        <taxon>Pantoea</taxon>
    </lineage>
</organism>
<dbReference type="PANTHER" id="PTHR43727:SF3">
    <property type="entry name" value="GROUP IV DECARBOXYLASE"/>
    <property type="match status" value="1"/>
</dbReference>
<evidence type="ECO:0000256" key="3">
    <source>
        <dbReference type="PIRSR" id="PIRSR600183-50"/>
    </source>
</evidence>
<dbReference type="PRINTS" id="PR01179">
    <property type="entry name" value="ODADCRBXLASE"/>
</dbReference>
<dbReference type="InterPro" id="IPR009006">
    <property type="entry name" value="Ala_racemase/Decarboxylase_C"/>
</dbReference>
<comment type="cofactor">
    <cofactor evidence="1 3">
        <name>pyridoxal 5'-phosphate</name>
        <dbReference type="ChEBI" id="CHEBI:597326"/>
    </cofactor>
</comment>
<dbReference type="PANTHER" id="PTHR43727">
    <property type="entry name" value="DIAMINOPIMELATE DECARBOXYLASE"/>
    <property type="match status" value="1"/>
</dbReference>
<evidence type="ECO:0000256" key="1">
    <source>
        <dbReference type="ARBA" id="ARBA00001933"/>
    </source>
</evidence>
<dbReference type="GO" id="GO:0008836">
    <property type="term" value="F:diaminopimelate decarboxylase activity"/>
    <property type="evidence" value="ECO:0007669"/>
    <property type="project" value="TreeGrafter"/>
</dbReference>
<dbReference type="SUPFAM" id="SSF50621">
    <property type="entry name" value="Alanine racemase C-terminal domain-like"/>
    <property type="match status" value="1"/>
</dbReference>